<dbReference type="PANTHER" id="PTHR10504">
    <property type="entry name" value="BACTERICIDAL PERMEABILITY-INCREASING BPI PROTEIN-RELATED"/>
    <property type="match status" value="1"/>
</dbReference>
<name>A0AA36D592_9BILA</name>
<evidence type="ECO:0000313" key="7">
    <source>
        <dbReference type="Proteomes" id="UP001177023"/>
    </source>
</evidence>
<dbReference type="SMART" id="SM00328">
    <property type="entry name" value="BPI1"/>
    <property type="match status" value="1"/>
</dbReference>
<keyword evidence="7" id="KW-1185">Reference proteome</keyword>
<evidence type="ECO:0000313" key="6">
    <source>
        <dbReference type="EMBL" id="CAJ0580946.1"/>
    </source>
</evidence>
<proteinExistence type="inferred from homology"/>
<dbReference type="Gene3D" id="3.15.10.10">
    <property type="entry name" value="Bactericidal permeability-increasing protein, domain 1"/>
    <property type="match status" value="1"/>
</dbReference>
<dbReference type="GO" id="GO:0008289">
    <property type="term" value="F:lipid binding"/>
    <property type="evidence" value="ECO:0007669"/>
    <property type="project" value="InterPro"/>
</dbReference>
<evidence type="ECO:0000256" key="1">
    <source>
        <dbReference type="ARBA" id="ARBA00007292"/>
    </source>
</evidence>
<dbReference type="EMBL" id="CATQJA010002662">
    <property type="protein sequence ID" value="CAJ0580946.1"/>
    <property type="molecule type" value="Genomic_DNA"/>
</dbReference>
<dbReference type="PANTHER" id="PTHR10504:SF145">
    <property type="entry name" value="PROTEIN CBG15266"/>
    <property type="match status" value="1"/>
</dbReference>
<sequence>MFHVPCLVLLLFHGSHAVSPNLRSRINPSGLDFFKKAGHTFVDKEVPKIWIPEIDIPITGGPGTGDLKVDDLKIKTFRMPQFEYQLSPKGISWQSTGGMAVLSGEWRAEYTVLIPIKASGWLQANVSRIIMNVTASASALDGRPQVEVKSCEATVRRFSIEIGGSVLPWLVNLFKGPLSSVLRNVINAQACQVARNVLLEDANEFLHDLPLHFPIGSDFYVDYSLVGDPTFTTDYIQADLSADVVYKKKSVSYHQENAHAGGLIQLLVTKDTPQVANYLQTTCSFLSICIGKFFQKLKKDYPNQYVDLHFHSMLPPKMFFKNGLATLNVTFAVDFYINPKGNQSESLARLALNTVSSVVPYIESNRIYGTLNGTTAEVKEVFSKIGDISTTFLSMFQKVFVLTDQLLANLILKKGIPVPIYDNVTLAETSRVEIFDGYVRLNADFITVDHLFEDLWA</sequence>
<dbReference type="AlphaFoldDB" id="A0AA36D592"/>
<feature type="domain" description="Lipid-binding serum glycoprotein N-terminal" evidence="4">
    <location>
        <begin position="25"/>
        <end position="249"/>
    </location>
</feature>
<evidence type="ECO:0000259" key="5">
    <source>
        <dbReference type="SMART" id="SM00329"/>
    </source>
</evidence>
<comment type="similarity">
    <text evidence="1">Belongs to the BPI/LBP/Plunc superfamily. BPI/LBP family.</text>
</comment>
<reference evidence="6" key="1">
    <citation type="submission" date="2023-06" db="EMBL/GenBank/DDBJ databases">
        <authorList>
            <person name="Delattre M."/>
        </authorList>
    </citation>
    <scope>NUCLEOTIDE SEQUENCE</scope>
    <source>
        <strain evidence="6">AF72</strain>
    </source>
</reference>
<evidence type="ECO:0000259" key="4">
    <source>
        <dbReference type="SMART" id="SM00328"/>
    </source>
</evidence>
<keyword evidence="3" id="KW-0732">Signal</keyword>
<dbReference type="InterPro" id="IPR032942">
    <property type="entry name" value="BPI/LBP/Plunc"/>
</dbReference>
<evidence type="ECO:0000256" key="2">
    <source>
        <dbReference type="ARBA" id="ARBA00023157"/>
    </source>
</evidence>
<dbReference type="InterPro" id="IPR017942">
    <property type="entry name" value="Lipid-bd_serum_glycop_N"/>
</dbReference>
<dbReference type="InterPro" id="IPR001124">
    <property type="entry name" value="Lipid-bd_serum_glycop_C"/>
</dbReference>
<protein>
    <submittedName>
        <fullName evidence="6">Uncharacterized protein</fullName>
    </submittedName>
</protein>
<comment type="caution">
    <text evidence="6">The sequence shown here is derived from an EMBL/GenBank/DDBJ whole genome shotgun (WGS) entry which is preliminary data.</text>
</comment>
<feature type="domain" description="Lipid-binding serum glycoprotein C-terminal" evidence="5">
    <location>
        <begin position="232"/>
        <end position="443"/>
    </location>
</feature>
<gene>
    <name evidence="6" type="ORF">MSPICULIGERA_LOCUS19120</name>
</gene>
<dbReference type="GO" id="GO:0005615">
    <property type="term" value="C:extracellular space"/>
    <property type="evidence" value="ECO:0007669"/>
    <property type="project" value="TreeGrafter"/>
</dbReference>
<dbReference type="Gene3D" id="3.15.20.10">
    <property type="entry name" value="Bactericidal permeability-increasing protein, domain 2"/>
    <property type="match status" value="1"/>
</dbReference>
<feature type="non-terminal residue" evidence="6">
    <location>
        <position position="457"/>
    </location>
</feature>
<evidence type="ECO:0000256" key="3">
    <source>
        <dbReference type="SAM" id="SignalP"/>
    </source>
</evidence>
<organism evidence="6 7">
    <name type="scientific">Mesorhabditis spiculigera</name>
    <dbReference type="NCBI Taxonomy" id="96644"/>
    <lineage>
        <taxon>Eukaryota</taxon>
        <taxon>Metazoa</taxon>
        <taxon>Ecdysozoa</taxon>
        <taxon>Nematoda</taxon>
        <taxon>Chromadorea</taxon>
        <taxon>Rhabditida</taxon>
        <taxon>Rhabditina</taxon>
        <taxon>Rhabditomorpha</taxon>
        <taxon>Rhabditoidea</taxon>
        <taxon>Rhabditidae</taxon>
        <taxon>Mesorhabditinae</taxon>
        <taxon>Mesorhabditis</taxon>
    </lineage>
</organism>
<dbReference type="Pfam" id="PF01273">
    <property type="entry name" value="LBP_BPI_CETP"/>
    <property type="match status" value="1"/>
</dbReference>
<dbReference type="Proteomes" id="UP001177023">
    <property type="component" value="Unassembled WGS sequence"/>
</dbReference>
<feature type="chain" id="PRO_5041260866" evidence="3">
    <location>
        <begin position="18"/>
        <end position="457"/>
    </location>
</feature>
<accession>A0AA36D592</accession>
<feature type="signal peptide" evidence="3">
    <location>
        <begin position="1"/>
        <end position="17"/>
    </location>
</feature>
<dbReference type="SMART" id="SM00329">
    <property type="entry name" value="BPI2"/>
    <property type="match status" value="1"/>
</dbReference>
<keyword evidence="2" id="KW-1015">Disulfide bond</keyword>
<dbReference type="Pfam" id="PF02886">
    <property type="entry name" value="LBP_BPI_CETP_C"/>
    <property type="match status" value="1"/>
</dbReference>
<dbReference type="SUPFAM" id="SSF55394">
    <property type="entry name" value="Bactericidal permeability-increasing protein, BPI"/>
    <property type="match status" value="2"/>
</dbReference>
<dbReference type="InterPro" id="IPR017943">
    <property type="entry name" value="Bactericidal_perm-incr_a/b_dom"/>
</dbReference>